<comment type="caution">
    <text evidence="1">The sequence shown here is derived from an EMBL/GenBank/DDBJ whole genome shotgun (WGS) entry which is preliminary data.</text>
</comment>
<gene>
    <name evidence="1" type="ORF">EV678_0427</name>
</gene>
<dbReference type="Proteomes" id="UP000292136">
    <property type="component" value="Unassembled WGS sequence"/>
</dbReference>
<protein>
    <submittedName>
        <fullName evidence="1">Uncharacterized protein</fullName>
    </submittedName>
</protein>
<name>A0ABY0IPY1_9RHOO</name>
<accession>A0ABY0IPY1</accession>
<evidence type="ECO:0000313" key="2">
    <source>
        <dbReference type="Proteomes" id="UP000292136"/>
    </source>
</evidence>
<dbReference type="EMBL" id="SHKM01000001">
    <property type="protein sequence ID" value="RZT89634.1"/>
    <property type="molecule type" value="Genomic_DNA"/>
</dbReference>
<proteinExistence type="predicted"/>
<organism evidence="1 2">
    <name type="scientific">Azospira oryzae</name>
    <dbReference type="NCBI Taxonomy" id="146939"/>
    <lineage>
        <taxon>Bacteria</taxon>
        <taxon>Pseudomonadati</taxon>
        <taxon>Pseudomonadota</taxon>
        <taxon>Betaproteobacteria</taxon>
        <taxon>Rhodocyclales</taxon>
        <taxon>Rhodocyclaceae</taxon>
        <taxon>Azospira</taxon>
    </lineage>
</organism>
<evidence type="ECO:0000313" key="1">
    <source>
        <dbReference type="EMBL" id="RZT89634.1"/>
    </source>
</evidence>
<keyword evidence="2" id="KW-1185">Reference proteome</keyword>
<reference evidence="1 2" key="1">
    <citation type="submission" date="2019-02" db="EMBL/GenBank/DDBJ databases">
        <title>Genomic Encyclopedia of Type Strains, Phase IV (KMG-IV): sequencing the most valuable type-strain genomes for metagenomic binning, comparative biology and taxonomic classification.</title>
        <authorList>
            <person name="Goeker M."/>
        </authorList>
    </citation>
    <scope>NUCLEOTIDE SEQUENCE [LARGE SCALE GENOMIC DNA]</scope>
    <source>
        <strain evidence="1 2">DSM 21223</strain>
    </source>
</reference>
<sequence length="62" mass="6991">MSPFGGLDCNCAADCIEKLVQYSAPYTEAGNFSRVYDEHTKGFIYSTFRLKEVEFIRSVLGD</sequence>